<dbReference type="SUPFAM" id="SSF50104">
    <property type="entry name" value="Translation proteins SH3-like domain"/>
    <property type="match status" value="1"/>
</dbReference>
<dbReference type="InterPro" id="IPR008991">
    <property type="entry name" value="Translation_prot_SH3-like_sf"/>
</dbReference>
<dbReference type="AlphaFoldDB" id="X1G4H4"/>
<dbReference type="GO" id="GO:0043043">
    <property type="term" value="P:peptide biosynthetic process"/>
    <property type="evidence" value="ECO:0007669"/>
    <property type="project" value="InterPro"/>
</dbReference>
<dbReference type="SMART" id="SM01185">
    <property type="entry name" value="EFP"/>
    <property type="match status" value="1"/>
</dbReference>
<comment type="similarity">
    <text evidence="3">Belongs to the elongation factor P family.</text>
</comment>
<evidence type="ECO:0008006" key="10">
    <source>
        <dbReference type="Google" id="ProtNLM"/>
    </source>
</evidence>
<dbReference type="EMBL" id="BARU01000149">
    <property type="protein sequence ID" value="GAH27923.1"/>
    <property type="molecule type" value="Genomic_DNA"/>
</dbReference>
<dbReference type="Pfam" id="PF08207">
    <property type="entry name" value="EFP_N"/>
    <property type="match status" value="1"/>
</dbReference>
<dbReference type="PANTHER" id="PTHR30053">
    <property type="entry name" value="ELONGATION FACTOR P"/>
    <property type="match status" value="1"/>
</dbReference>
<evidence type="ECO:0000256" key="3">
    <source>
        <dbReference type="ARBA" id="ARBA00009479"/>
    </source>
</evidence>
<dbReference type="InterPro" id="IPR020599">
    <property type="entry name" value="Transl_elong_fac_P/YeiP"/>
</dbReference>
<dbReference type="NCBIfam" id="NF001810">
    <property type="entry name" value="PRK00529.1"/>
    <property type="match status" value="1"/>
</dbReference>
<dbReference type="InterPro" id="IPR012340">
    <property type="entry name" value="NA-bd_OB-fold"/>
</dbReference>
<dbReference type="Pfam" id="PF09285">
    <property type="entry name" value="Elong-fact-P_C"/>
    <property type="match status" value="1"/>
</dbReference>
<evidence type="ECO:0000259" key="7">
    <source>
        <dbReference type="SMART" id="SM00841"/>
    </source>
</evidence>
<dbReference type="InterPro" id="IPR015365">
    <property type="entry name" value="Elong-fact-P_C"/>
</dbReference>
<dbReference type="InterPro" id="IPR013185">
    <property type="entry name" value="Transl_elong_KOW-like"/>
</dbReference>
<dbReference type="FunFam" id="2.40.50.140:FF:000004">
    <property type="entry name" value="Elongation factor P"/>
    <property type="match status" value="1"/>
</dbReference>
<dbReference type="Pfam" id="PF01132">
    <property type="entry name" value="EFP"/>
    <property type="match status" value="1"/>
</dbReference>
<protein>
    <recommendedName>
        <fullName evidence="10">Elongation factor P C-terminal domain-containing protein</fullName>
    </recommendedName>
</protein>
<organism evidence="9">
    <name type="scientific">marine sediment metagenome</name>
    <dbReference type="NCBI Taxonomy" id="412755"/>
    <lineage>
        <taxon>unclassified sequences</taxon>
        <taxon>metagenomes</taxon>
        <taxon>ecological metagenomes</taxon>
    </lineage>
</organism>
<feature type="domain" description="Translation elongation factor P/YeiP central" evidence="8">
    <location>
        <begin position="66"/>
        <end position="120"/>
    </location>
</feature>
<dbReference type="NCBIfam" id="TIGR00038">
    <property type="entry name" value="efp"/>
    <property type="match status" value="1"/>
</dbReference>
<dbReference type="CDD" id="cd04470">
    <property type="entry name" value="S1_EF-P_repeat_1"/>
    <property type="match status" value="1"/>
</dbReference>
<comment type="pathway">
    <text evidence="2">Protein biosynthesis; polypeptide chain elongation.</text>
</comment>
<dbReference type="GO" id="GO:0005829">
    <property type="term" value="C:cytosol"/>
    <property type="evidence" value="ECO:0007669"/>
    <property type="project" value="UniProtKB-ARBA"/>
</dbReference>
<dbReference type="Gene3D" id="2.30.30.30">
    <property type="match status" value="1"/>
</dbReference>
<keyword evidence="4" id="KW-0963">Cytoplasm</keyword>
<accession>X1G4H4</accession>
<feature type="domain" description="Elongation factor P C-terminal" evidence="7">
    <location>
        <begin position="128"/>
        <end position="183"/>
    </location>
</feature>
<evidence type="ECO:0000256" key="4">
    <source>
        <dbReference type="ARBA" id="ARBA00022490"/>
    </source>
</evidence>
<dbReference type="Gene3D" id="2.40.50.140">
    <property type="entry name" value="Nucleic acid-binding proteins"/>
    <property type="match status" value="2"/>
</dbReference>
<dbReference type="PANTHER" id="PTHR30053:SF12">
    <property type="entry name" value="ELONGATION FACTOR P (EF-P) FAMILY PROTEIN"/>
    <property type="match status" value="1"/>
</dbReference>
<dbReference type="InterPro" id="IPR011768">
    <property type="entry name" value="Transl_elongation_fac_P"/>
</dbReference>
<evidence type="ECO:0000259" key="8">
    <source>
        <dbReference type="SMART" id="SM01185"/>
    </source>
</evidence>
<comment type="subcellular location">
    <subcellularLocation>
        <location evidence="1">Cytoplasm</location>
    </subcellularLocation>
</comment>
<keyword evidence="5" id="KW-0251">Elongation factor</keyword>
<dbReference type="HAMAP" id="MF_00141">
    <property type="entry name" value="EF_P"/>
    <property type="match status" value="1"/>
</dbReference>
<name>X1G4H4_9ZZZZ</name>
<keyword evidence="6" id="KW-0648">Protein biosynthesis</keyword>
<evidence type="ECO:0000256" key="2">
    <source>
        <dbReference type="ARBA" id="ARBA00004815"/>
    </source>
</evidence>
<dbReference type="InterPro" id="IPR001059">
    <property type="entry name" value="Transl_elong_P/YeiP_cen"/>
</dbReference>
<evidence type="ECO:0000256" key="6">
    <source>
        <dbReference type="ARBA" id="ARBA00022917"/>
    </source>
</evidence>
<comment type="caution">
    <text evidence="9">The sequence shown here is derived from an EMBL/GenBank/DDBJ whole genome shotgun (WGS) entry which is preliminary data.</text>
</comment>
<dbReference type="InterPro" id="IPR014722">
    <property type="entry name" value="Rib_uL2_dom2"/>
</dbReference>
<proteinExistence type="inferred from homology"/>
<evidence type="ECO:0000313" key="9">
    <source>
        <dbReference type="EMBL" id="GAH27923.1"/>
    </source>
</evidence>
<dbReference type="SUPFAM" id="SSF50249">
    <property type="entry name" value="Nucleic acid-binding proteins"/>
    <property type="match status" value="2"/>
</dbReference>
<dbReference type="UniPathway" id="UPA00345"/>
<evidence type="ECO:0000256" key="5">
    <source>
        <dbReference type="ARBA" id="ARBA00022768"/>
    </source>
</evidence>
<dbReference type="PIRSF" id="PIRSF005901">
    <property type="entry name" value="EF-P"/>
    <property type="match status" value="1"/>
</dbReference>
<reference evidence="9" key="1">
    <citation type="journal article" date="2014" name="Front. Microbiol.">
        <title>High frequency of phylogenetically diverse reductive dehalogenase-homologous genes in deep subseafloor sedimentary metagenomes.</title>
        <authorList>
            <person name="Kawai M."/>
            <person name="Futagami T."/>
            <person name="Toyoda A."/>
            <person name="Takaki Y."/>
            <person name="Nishi S."/>
            <person name="Hori S."/>
            <person name="Arai W."/>
            <person name="Tsubouchi T."/>
            <person name="Morono Y."/>
            <person name="Uchiyama I."/>
            <person name="Ito T."/>
            <person name="Fujiyama A."/>
            <person name="Inagaki F."/>
            <person name="Takami H."/>
        </authorList>
    </citation>
    <scope>NUCLEOTIDE SEQUENCE</scope>
    <source>
        <strain evidence="9">Expedition CK06-06</strain>
    </source>
</reference>
<evidence type="ECO:0000256" key="1">
    <source>
        <dbReference type="ARBA" id="ARBA00004496"/>
    </source>
</evidence>
<dbReference type="FunFam" id="2.40.50.140:FF:000009">
    <property type="entry name" value="Elongation factor P"/>
    <property type="match status" value="1"/>
</dbReference>
<dbReference type="CDD" id="cd05794">
    <property type="entry name" value="S1_EF-P_repeat_2"/>
    <property type="match status" value="1"/>
</dbReference>
<dbReference type="SMART" id="SM00841">
    <property type="entry name" value="Elong-fact-P_C"/>
    <property type="match status" value="1"/>
</dbReference>
<sequence>MITRGELRKGITIELEGKLYQVVEYQHIKMKRTALIRLKLYDIRASHTIERTFQSTEKFTRARLDYRSMQYLYNDGNLYYFMDEENFEQVSLDTNQLGDAINYLKEGMSLQISSYKGELIGVELPTAVELQVIDTGPGFKGNTATAGNKPAKLETGITIQAPLFINKGDIIKVDTRSGSYLERVS</sequence>
<dbReference type="GO" id="GO:0003746">
    <property type="term" value="F:translation elongation factor activity"/>
    <property type="evidence" value="ECO:0007669"/>
    <property type="project" value="UniProtKB-KW"/>
</dbReference>
<gene>
    <name evidence="9" type="ORF">S03H2_00657</name>
</gene>